<dbReference type="KEGG" id="hlr:HALLA_18440"/>
<feature type="transmembrane region" description="Helical" evidence="1">
    <location>
        <begin position="33"/>
        <end position="61"/>
    </location>
</feature>
<sequence>METAVPLNVIVDNIVEMNDLFTDVAMGDGAAPLLVAMGGLIVIASLGIFGALTLGAVGNLFTAN</sequence>
<evidence type="ECO:0000313" key="2">
    <source>
        <dbReference type="EMBL" id="AHG00480.1"/>
    </source>
</evidence>
<dbReference type="Proteomes" id="UP000019024">
    <property type="component" value="Chromosome"/>
</dbReference>
<organism evidence="2 3">
    <name type="scientific">Halostagnicola larsenii XH-48</name>
    <dbReference type="NCBI Taxonomy" id="797299"/>
    <lineage>
        <taxon>Archaea</taxon>
        <taxon>Methanobacteriati</taxon>
        <taxon>Methanobacteriota</taxon>
        <taxon>Stenosarchaea group</taxon>
        <taxon>Halobacteria</taxon>
        <taxon>Halobacteriales</taxon>
        <taxon>Natrialbaceae</taxon>
        <taxon>Halostagnicola</taxon>
    </lineage>
</organism>
<dbReference type="GeneID" id="25146377"/>
<dbReference type="HOGENOM" id="CLU_206904_0_0_2"/>
<protein>
    <submittedName>
        <fullName evidence="2">Uncharacterized protein</fullName>
    </submittedName>
</protein>
<dbReference type="Pfam" id="PF26067">
    <property type="entry name" value="DUF8024"/>
    <property type="match status" value="1"/>
</dbReference>
<dbReference type="InterPro" id="IPR058337">
    <property type="entry name" value="DUF8024"/>
</dbReference>
<evidence type="ECO:0000256" key="1">
    <source>
        <dbReference type="SAM" id="Phobius"/>
    </source>
</evidence>
<reference evidence="2 3" key="1">
    <citation type="submission" date="2014-01" db="EMBL/GenBank/DDBJ databases">
        <authorList>
            <consortium name="DOE Joint Genome Institute"/>
            <person name="Anderson I."/>
            <person name="Huntemann M."/>
            <person name="Han J."/>
            <person name="Chen A."/>
            <person name="Kyrpides N."/>
            <person name="Mavromatis K."/>
            <person name="Markowitz V."/>
            <person name="Palaniappan K."/>
            <person name="Ivanova N."/>
            <person name="Schaumberg A."/>
            <person name="Pati A."/>
            <person name="Liolios K."/>
            <person name="Nordberg H.P."/>
            <person name="Cantor M.N."/>
            <person name="Hua S.X."/>
            <person name="Woyke T."/>
        </authorList>
    </citation>
    <scope>NUCLEOTIDE SEQUENCE [LARGE SCALE GENOMIC DNA]</scope>
    <source>
        <strain evidence="2 3">XH-48</strain>
    </source>
</reference>
<dbReference type="EMBL" id="CP007055">
    <property type="protein sequence ID" value="AHG00480.1"/>
    <property type="molecule type" value="Genomic_DNA"/>
</dbReference>
<keyword evidence="1" id="KW-0812">Transmembrane</keyword>
<proteinExistence type="predicted"/>
<keyword evidence="1" id="KW-0472">Membrane</keyword>
<gene>
    <name evidence="2" type="ORF">HALLA_18440</name>
</gene>
<dbReference type="AlphaFoldDB" id="W0JTB2"/>
<dbReference type="RefSeq" id="WP_049953732.1">
    <property type="nucleotide sequence ID" value="NZ_CP007055.1"/>
</dbReference>
<name>W0JTB2_9EURY</name>
<evidence type="ECO:0000313" key="3">
    <source>
        <dbReference type="Proteomes" id="UP000019024"/>
    </source>
</evidence>
<accession>W0JTB2</accession>
<dbReference type="OrthoDB" id="155914at2157"/>
<keyword evidence="1" id="KW-1133">Transmembrane helix</keyword>
<keyword evidence="3" id="KW-1185">Reference proteome</keyword>
<dbReference type="eggNOG" id="arCOG09322">
    <property type="taxonomic scope" value="Archaea"/>
</dbReference>